<comment type="subcellular location">
    <subcellularLocation>
        <location evidence="11">Cytoplasm</location>
    </subcellularLocation>
</comment>
<dbReference type="EC" id="2.4.2.17" evidence="4 11"/>
<dbReference type="Proteomes" id="UP001595906">
    <property type="component" value="Unassembled WGS sequence"/>
</dbReference>
<evidence type="ECO:0000256" key="7">
    <source>
        <dbReference type="ARBA" id="ARBA00022676"/>
    </source>
</evidence>
<organism evidence="14 15">
    <name type="scientific">Parasediminibacterium paludis</name>
    <dbReference type="NCBI Taxonomy" id="908966"/>
    <lineage>
        <taxon>Bacteria</taxon>
        <taxon>Pseudomonadati</taxon>
        <taxon>Bacteroidota</taxon>
        <taxon>Chitinophagia</taxon>
        <taxon>Chitinophagales</taxon>
        <taxon>Chitinophagaceae</taxon>
        <taxon>Parasediminibacterium</taxon>
    </lineage>
</organism>
<keyword evidence="8 11" id="KW-0808">Transferase</keyword>
<dbReference type="NCBIfam" id="TIGR00070">
    <property type="entry name" value="hisG"/>
    <property type="match status" value="1"/>
</dbReference>
<dbReference type="HAMAP" id="MF_00079">
    <property type="entry name" value="HisG_Long"/>
    <property type="match status" value="1"/>
</dbReference>
<sequence length="296" mass="32690">MSVSEYNPSETDGKLKLAIQKSGRLHDDSMKLLKECGIDISNGVNKLKAEASNFPLEVYFLRDDDIPQYVEDGVADIGFVGENVVLEKKKKVDIVEKLGFSKCRLSFAVSKGVHYENASFLEGKKIATSYPVIVQDFLDKEGIKADIHEISGSVEIAPGIGLAEAICDLVSSGSTLFMNGLKEVETILQSQAVLIKNKNLNLEQQQVLDKMLFRIQSVKKAKNNKYVLLNAPNDNLDKIISILPGMKSPTVLPLAEKGWSSVHSVLKESEFWDIIEQLKALDAQGILVVPIEKMII</sequence>
<dbReference type="Pfam" id="PF08029">
    <property type="entry name" value="HisG_C"/>
    <property type="match status" value="1"/>
</dbReference>
<comment type="activity regulation">
    <text evidence="11">Feedback inhibited by histidine.</text>
</comment>
<keyword evidence="11" id="KW-0963">Cytoplasm</keyword>
<dbReference type="InterPro" id="IPR001348">
    <property type="entry name" value="ATP_PRibTrfase_HisG"/>
</dbReference>
<dbReference type="InterPro" id="IPR011322">
    <property type="entry name" value="N-reg_PII-like_a/b"/>
</dbReference>
<evidence type="ECO:0000313" key="14">
    <source>
        <dbReference type="EMBL" id="MFC4231195.1"/>
    </source>
</evidence>
<dbReference type="Gene3D" id="3.40.190.10">
    <property type="entry name" value="Periplasmic binding protein-like II"/>
    <property type="match status" value="2"/>
</dbReference>
<dbReference type="NCBIfam" id="TIGR03455">
    <property type="entry name" value="HisG_C-term"/>
    <property type="match status" value="1"/>
</dbReference>
<dbReference type="Gene3D" id="3.30.70.120">
    <property type="match status" value="1"/>
</dbReference>
<dbReference type="SUPFAM" id="SSF53850">
    <property type="entry name" value="Periplasmic binding protein-like II"/>
    <property type="match status" value="1"/>
</dbReference>
<dbReference type="InterPro" id="IPR020621">
    <property type="entry name" value="ATP-PRT_HisG_long"/>
</dbReference>
<evidence type="ECO:0000256" key="11">
    <source>
        <dbReference type="HAMAP-Rule" id="MF_00079"/>
    </source>
</evidence>
<dbReference type="PANTHER" id="PTHR21403:SF8">
    <property type="entry name" value="ATP PHOSPHORIBOSYLTRANSFERASE"/>
    <property type="match status" value="1"/>
</dbReference>
<accession>A0ABV8PVC3</accession>
<comment type="cofactor">
    <cofactor evidence="11">
        <name>Mg(2+)</name>
        <dbReference type="ChEBI" id="CHEBI:18420"/>
    </cofactor>
</comment>
<evidence type="ECO:0000256" key="4">
    <source>
        <dbReference type="ARBA" id="ARBA00011946"/>
    </source>
</evidence>
<keyword evidence="7 11" id="KW-0328">Glycosyltransferase</keyword>
<dbReference type="SUPFAM" id="SSF54913">
    <property type="entry name" value="GlnB-like"/>
    <property type="match status" value="1"/>
</dbReference>
<gene>
    <name evidence="11 14" type="primary">hisG</name>
    <name evidence="14" type="ORF">ACFOW1_04795</name>
</gene>
<comment type="catalytic activity">
    <reaction evidence="1 11">
        <text>1-(5-phospho-beta-D-ribosyl)-ATP + diphosphate = 5-phospho-alpha-D-ribose 1-diphosphate + ATP</text>
        <dbReference type="Rhea" id="RHEA:18473"/>
        <dbReference type="ChEBI" id="CHEBI:30616"/>
        <dbReference type="ChEBI" id="CHEBI:33019"/>
        <dbReference type="ChEBI" id="CHEBI:58017"/>
        <dbReference type="ChEBI" id="CHEBI:73183"/>
        <dbReference type="EC" id="2.4.2.17"/>
    </reaction>
</comment>
<evidence type="ECO:0000256" key="6">
    <source>
        <dbReference type="ARBA" id="ARBA00022605"/>
    </source>
</evidence>
<evidence type="ECO:0000256" key="10">
    <source>
        <dbReference type="ARBA" id="ARBA00024861"/>
    </source>
</evidence>
<keyword evidence="15" id="KW-1185">Reference proteome</keyword>
<evidence type="ECO:0000256" key="5">
    <source>
        <dbReference type="ARBA" id="ARBA00020998"/>
    </source>
</evidence>
<comment type="caution">
    <text evidence="14">The sequence shown here is derived from an EMBL/GenBank/DDBJ whole genome shotgun (WGS) entry which is preliminary data.</text>
</comment>
<reference evidence="15" key="1">
    <citation type="journal article" date="2019" name="Int. J. Syst. Evol. Microbiol.">
        <title>The Global Catalogue of Microorganisms (GCM) 10K type strain sequencing project: providing services to taxonomists for standard genome sequencing and annotation.</title>
        <authorList>
            <consortium name="The Broad Institute Genomics Platform"/>
            <consortium name="The Broad Institute Genome Sequencing Center for Infectious Disease"/>
            <person name="Wu L."/>
            <person name="Ma J."/>
        </authorList>
    </citation>
    <scope>NUCLEOTIDE SEQUENCE [LARGE SCALE GENOMIC DNA]</scope>
    <source>
        <strain evidence="15">CECT 8010</strain>
    </source>
</reference>
<comment type="similarity">
    <text evidence="3 11">Belongs to the ATP phosphoribosyltransferase family. Long subfamily.</text>
</comment>
<evidence type="ECO:0000259" key="12">
    <source>
        <dbReference type="Pfam" id="PF01634"/>
    </source>
</evidence>
<keyword evidence="11" id="KW-0547">Nucleotide-binding</keyword>
<dbReference type="RefSeq" id="WP_379012582.1">
    <property type="nucleotide sequence ID" value="NZ_JBHSDC010000003.1"/>
</dbReference>
<evidence type="ECO:0000256" key="9">
    <source>
        <dbReference type="ARBA" id="ARBA00023102"/>
    </source>
</evidence>
<dbReference type="InterPro" id="IPR018198">
    <property type="entry name" value="ATP_PRibTrfase_CS"/>
</dbReference>
<comment type="function">
    <text evidence="10 11">Catalyzes the condensation of ATP and 5-phosphoribose 1-diphosphate to form N'-(5'-phosphoribosyl)-ATP (PR-ATP). Has a crucial role in the pathway because the rate of histidine biosynthesis seems to be controlled primarily by regulation of HisG enzymatic activity.</text>
</comment>
<dbReference type="GO" id="GO:0003879">
    <property type="term" value="F:ATP phosphoribosyltransferase activity"/>
    <property type="evidence" value="ECO:0007669"/>
    <property type="project" value="UniProtKB-EC"/>
</dbReference>
<proteinExistence type="inferred from homology"/>
<keyword evidence="11" id="KW-0067">ATP-binding</keyword>
<feature type="domain" description="Histidine biosynthesis HisG C-terminal" evidence="13">
    <location>
        <begin position="221"/>
        <end position="293"/>
    </location>
</feature>
<evidence type="ECO:0000256" key="2">
    <source>
        <dbReference type="ARBA" id="ARBA00004667"/>
    </source>
</evidence>
<dbReference type="InterPro" id="IPR015867">
    <property type="entry name" value="N-reg_PII/ATP_PRibTrfase_C"/>
</dbReference>
<keyword evidence="6 11" id="KW-0028">Amino-acid biosynthesis</keyword>
<evidence type="ECO:0000313" key="15">
    <source>
        <dbReference type="Proteomes" id="UP001595906"/>
    </source>
</evidence>
<evidence type="ECO:0000256" key="3">
    <source>
        <dbReference type="ARBA" id="ARBA00007955"/>
    </source>
</evidence>
<protein>
    <recommendedName>
        <fullName evidence="5 11">ATP phosphoribosyltransferase</fullName>
        <shortName evidence="11">ATP-PRT</shortName>
        <shortName evidence="11">ATP-PRTase</shortName>
        <ecNumber evidence="4 11">2.4.2.17</ecNumber>
    </recommendedName>
</protein>
<dbReference type="Pfam" id="PF01634">
    <property type="entry name" value="HisG"/>
    <property type="match status" value="1"/>
</dbReference>
<evidence type="ECO:0000256" key="1">
    <source>
        <dbReference type="ARBA" id="ARBA00000915"/>
    </source>
</evidence>
<evidence type="ECO:0000256" key="8">
    <source>
        <dbReference type="ARBA" id="ARBA00022679"/>
    </source>
</evidence>
<dbReference type="PANTHER" id="PTHR21403">
    <property type="entry name" value="ATP PHOSPHORIBOSYLTRANSFERASE ATP-PRTASE"/>
    <property type="match status" value="1"/>
</dbReference>
<evidence type="ECO:0000259" key="13">
    <source>
        <dbReference type="Pfam" id="PF08029"/>
    </source>
</evidence>
<dbReference type="PROSITE" id="PS01316">
    <property type="entry name" value="ATP_P_PHORIBOSYLTR"/>
    <property type="match status" value="1"/>
</dbReference>
<dbReference type="InterPro" id="IPR013820">
    <property type="entry name" value="ATP_PRibTrfase_cat"/>
</dbReference>
<name>A0ABV8PVC3_9BACT</name>
<dbReference type="InterPro" id="IPR013115">
    <property type="entry name" value="HisG_C"/>
</dbReference>
<keyword evidence="11" id="KW-0460">Magnesium</keyword>
<dbReference type="EMBL" id="JBHSDC010000003">
    <property type="protein sequence ID" value="MFC4231195.1"/>
    <property type="molecule type" value="Genomic_DNA"/>
</dbReference>
<comment type="pathway">
    <text evidence="2 11">Amino-acid biosynthesis; L-histidine biosynthesis; L-histidine from 5-phospho-alpha-D-ribose 1-diphosphate: step 1/9.</text>
</comment>
<keyword evidence="11" id="KW-0479">Metal-binding</keyword>
<keyword evidence="9 11" id="KW-0368">Histidine biosynthesis</keyword>
<feature type="domain" description="ATP phosphoribosyltransferase catalytic" evidence="12">
    <location>
        <begin position="62"/>
        <end position="216"/>
    </location>
</feature>